<dbReference type="PANTHER" id="PTHR22642:SF2">
    <property type="entry name" value="PROTEIN LONG AFTER FAR-RED 3"/>
    <property type="match status" value="1"/>
</dbReference>
<protein>
    <submittedName>
        <fullName evidence="2">Amidohydrolase family protein</fullName>
    </submittedName>
</protein>
<dbReference type="InterPro" id="IPR032466">
    <property type="entry name" value="Metal_Hydrolase"/>
</dbReference>
<dbReference type="Gene3D" id="3.10.310.70">
    <property type="match status" value="1"/>
</dbReference>
<evidence type="ECO:0000259" key="1">
    <source>
        <dbReference type="Pfam" id="PF07969"/>
    </source>
</evidence>
<dbReference type="InterPro" id="IPR011059">
    <property type="entry name" value="Metal-dep_hydrolase_composite"/>
</dbReference>
<sequence length="469" mass="49039">MTERFLLRDAELPDGRRADVRVRDGRVADIAPSVPREAGEEVVECGGGALLPGLVDHHLHLHALAAARRSARCGPPDVADRAGLAAALAAAVPDRHGWVRGTGYHESVAGDLTSAALDALDARRPVRVQHRSGAMWMLNTRAARAVRLDEADHPGIERDAAGAPTGRIWRADAWLRSRLPSAAPPDLAGVGRELARLGVTAVTDATPELSAEALASIAAARRDGTLPQRVHLLGAPLGASDGEGRWTPGPWKIVLADSGLPAFDDLTERIRAAHAAGRPVAVHAVTREALVLLLAALRAAGPVPGDRIEHAALVPPELTGEIAALGAAVVTQPGFLADRGDDYARDVPAEDRPDLYRCRSLAAAGIPVALSSDAPYGPLDPWAVIAAAVRRETPDGRVLNPAERLPPRAALDACLAPPDDPGGPPRRLRPGGPADLVLLRHGLDATLAEPGADAVRLTASGRIIYQSFG</sequence>
<comment type="caution">
    <text evidence="2">The sequence shown here is derived from an EMBL/GenBank/DDBJ whole genome shotgun (WGS) entry which is preliminary data.</text>
</comment>
<feature type="domain" description="Amidohydrolase 3" evidence="1">
    <location>
        <begin position="41"/>
        <end position="444"/>
    </location>
</feature>
<dbReference type="InterPro" id="IPR013108">
    <property type="entry name" value="Amidohydro_3"/>
</dbReference>
<dbReference type="EMBL" id="VSFG01000008">
    <property type="protein sequence ID" value="TYB42309.1"/>
    <property type="molecule type" value="Genomic_DNA"/>
</dbReference>
<keyword evidence="2" id="KW-0378">Hydrolase</keyword>
<dbReference type="PANTHER" id="PTHR22642">
    <property type="entry name" value="IMIDAZOLONEPROPIONASE"/>
    <property type="match status" value="1"/>
</dbReference>
<accession>A0A5D0NDF7</accession>
<dbReference type="Gene3D" id="2.30.40.10">
    <property type="entry name" value="Urease, subunit C, domain 1"/>
    <property type="match status" value="1"/>
</dbReference>
<reference evidence="2 3" key="1">
    <citation type="submission" date="2019-08" db="EMBL/GenBank/DDBJ databases">
        <title>Actinomadura sp. nov. CYP1-5 isolated from mountain soil.</title>
        <authorList>
            <person name="Songsumanus A."/>
            <person name="Kuncharoen N."/>
            <person name="Kudo T."/>
            <person name="Yuki M."/>
            <person name="Igarashi Y."/>
            <person name="Tanasupawat S."/>
        </authorList>
    </citation>
    <scope>NUCLEOTIDE SEQUENCE [LARGE SCALE GENOMIC DNA]</scope>
    <source>
        <strain evidence="2 3">JCM 14158</strain>
    </source>
</reference>
<dbReference type="Pfam" id="PF07969">
    <property type="entry name" value="Amidohydro_3"/>
    <property type="match status" value="1"/>
</dbReference>
<proteinExistence type="predicted"/>
<dbReference type="GO" id="GO:0016810">
    <property type="term" value="F:hydrolase activity, acting on carbon-nitrogen (but not peptide) bonds"/>
    <property type="evidence" value="ECO:0007669"/>
    <property type="project" value="InterPro"/>
</dbReference>
<dbReference type="STRING" id="1220554.GCA_001552135_01926"/>
<gene>
    <name evidence="2" type="ORF">FXF69_31320</name>
</gene>
<evidence type="ECO:0000313" key="3">
    <source>
        <dbReference type="Proteomes" id="UP000323380"/>
    </source>
</evidence>
<organism evidence="2 3">
    <name type="scientific">Actinomadura chibensis</name>
    <dbReference type="NCBI Taxonomy" id="392828"/>
    <lineage>
        <taxon>Bacteria</taxon>
        <taxon>Bacillati</taxon>
        <taxon>Actinomycetota</taxon>
        <taxon>Actinomycetes</taxon>
        <taxon>Streptosporangiales</taxon>
        <taxon>Thermomonosporaceae</taxon>
        <taxon>Actinomadura</taxon>
    </lineage>
</organism>
<dbReference type="Gene3D" id="3.20.20.140">
    <property type="entry name" value="Metal-dependent hydrolases"/>
    <property type="match status" value="2"/>
</dbReference>
<dbReference type="SUPFAM" id="SSF51556">
    <property type="entry name" value="Metallo-dependent hydrolases"/>
    <property type="match status" value="1"/>
</dbReference>
<dbReference type="SUPFAM" id="SSF51338">
    <property type="entry name" value="Composite domain of metallo-dependent hydrolases"/>
    <property type="match status" value="1"/>
</dbReference>
<evidence type="ECO:0000313" key="2">
    <source>
        <dbReference type="EMBL" id="TYB42309.1"/>
    </source>
</evidence>
<dbReference type="Proteomes" id="UP000323380">
    <property type="component" value="Unassembled WGS sequence"/>
</dbReference>
<name>A0A5D0NDF7_9ACTN</name>
<dbReference type="RefSeq" id="WP_067888079.1">
    <property type="nucleotide sequence ID" value="NZ_VSFG01000008.1"/>
</dbReference>
<dbReference type="AlphaFoldDB" id="A0A5D0NDF7"/>
<keyword evidence="3" id="KW-1185">Reference proteome</keyword>